<dbReference type="SUPFAM" id="SSF52218">
    <property type="entry name" value="Flavoproteins"/>
    <property type="match status" value="1"/>
</dbReference>
<dbReference type="Pfam" id="PF03358">
    <property type="entry name" value="FMN_red"/>
    <property type="match status" value="1"/>
</dbReference>
<accession>A0A6C1CD55</accession>
<dbReference type="Gene3D" id="3.40.50.360">
    <property type="match status" value="1"/>
</dbReference>
<dbReference type="InterPro" id="IPR020048">
    <property type="entry name" value="NADPH-dep_FMN_reduc_SsuE"/>
</dbReference>
<proteinExistence type="predicted"/>
<evidence type="ECO:0000313" key="5">
    <source>
        <dbReference type="Proteomes" id="UP000298111"/>
    </source>
</evidence>
<evidence type="ECO:0000313" key="4">
    <source>
        <dbReference type="EMBL" id="TGG80549.1"/>
    </source>
</evidence>
<gene>
    <name evidence="4" type="primary">ssuE</name>
    <name evidence="4" type="ORF">D8771_22485</name>
</gene>
<dbReference type="Proteomes" id="UP000298111">
    <property type="component" value="Unassembled WGS sequence"/>
</dbReference>
<sequence>MAHVLTLAGSPARPSRTEQLLHHVGHRLSRGQGNEAGHGTGHRIRHLAVRDLPAEALLAADHGHPAIRRAVASVADADALVIGSPVYKAAYSGLLKVFLDVLPRTALRGKPVLPLLTGGSPAHVLALDYALRPVLTALGGDTVLRGWFVLDRHITTGPAPEAEIRLAAEAEPGLAQAVGELADALTARHSAGIPLTAGSPAA</sequence>
<dbReference type="RefSeq" id="WP_016470535.1">
    <property type="nucleotide sequence ID" value="NZ_BBQG01000008.1"/>
</dbReference>
<dbReference type="EC" id="1.5.1.38" evidence="4"/>
<keyword evidence="1" id="KW-0285">Flavoprotein</keyword>
<name>A0A6C1CD55_9ACTN</name>
<protein>
    <submittedName>
        <fullName evidence="4">FMN reductase (NADPH)</fullName>
        <ecNumber evidence="4">1.5.1.38</ecNumber>
    </submittedName>
</protein>
<dbReference type="InterPro" id="IPR051814">
    <property type="entry name" value="NAD(P)H-dep_FMN_reductase"/>
</dbReference>
<dbReference type="PANTHER" id="PTHR43408:SF1">
    <property type="entry name" value="FMN REDUCTASE (NADPH)"/>
    <property type="match status" value="1"/>
</dbReference>
<dbReference type="NCBIfam" id="TIGR03567">
    <property type="entry name" value="FMN_reduc_SsuE"/>
    <property type="match status" value="1"/>
</dbReference>
<dbReference type="AlphaFoldDB" id="A0A6C1CD55"/>
<keyword evidence="3 4" id="KW-0560">Oxidoreductase</keyword>
<evidence type="ECO:0000256" key="1">
    <source>
        <dbReference type="ARBA" id="ARBA00022630"/>
    </source>
</evidence>
<evidence type="ECO:0000256" key="3">
    <source>
        <dbReference type="ARBA" id="ARBA00023002"/>
    </source>
</evidence>
<dbReference type="PANTHER" id="PTHR43408">
    <property type="entry name" value="FMN REDUCTASE (NADPH)"/>
    <property type="match status" value="1"/>
</dbReference>
<reference evidence="4 5" key="1">
    <citation type="submission" date="2018-10" db="EMBL/GenBank/DDBJ databases">
        <title>Isolation of pseudouridimycin from Streptomyces albus DSM 40763.</title>
        <authorList>
            <person name="Rosenqvist P."/>
            <person name="Metsae-Ketelae M."/>
            <person name="Virta P."/>
        </authorList>
    </citation>
    <scope>NUCLEOTIDE SEQUENCE [LARGE SCALE GENOMIC DNA]</scope>
    <source>
        <strain evidence="4 5">DSM 40763</strain>
    </source>
</reference>
<dbReference type="GeneID" id="75180643"/>
<dbReference type="GO" id="GO:0052873">
    <property type="term" value="F:FMN reductase (NADPH) activity"/>
    <property type="evidence" value="ECO:0007669"/>
    <property type="project" value="UniProtKB-EC"/>
</dbReference>
<organism evidence="4 5">
    <name type="scientific">Streptomyces albus</name>
    <dbReference type="NCBI Taxonomy" id="1888"/>
    <lineage>
        <taxon>Bacteria</taxon>
        <taxon>Bacillati</taxon>
        <taxon>Actinomycetota</taxon>
        <taxon>Actinomycetes</taxon>
        <taxon>Kitasatosporales</taxon>
        <taxon>Streptomycetaceae</taxon>
        <taxon>Streptomyces</taxon>
    </lineage>
</organism>
<comment type="caution">
    <text evidence="4">The sequence shown here is derived from an EMBL/GenBank/DDBJ whole genome shotgun (WGS) entry which is preliminary data.</text>
</comment>
<dbReference type="EMBL" id="RCIY01000069">
    <property type="protein sequence ID" value="TGG80549.1"/>
    <property type="molecule type" value="Genomic_DNA"/>
</dbReference>
<dbReference type="GO" id="GO:0046306">
    <property type="term" value="P:alkanesulfonate catabolic process"/>
    <property type="evidence" value="ECO:0007669"/>
    <property type="project" value="InterPro"/>
</dbReference>
<keyword evidence="2" id="KW-0288">FMN</keyword>
<evidence type="ECO:0000256" key="2">
    <source>
        <dbReference type="ARBA" id="ARBA00022643"/>
    </source>
</evidence>
<dbReference type="InterPro" id="IPR029039">
    <property type="entry name" value="Flavoprotein-like_sf"/>
</dbReference>
<dbReference type="InterPro" id="IPR005025">
    <property type="entry name" value="FMN_Rdtase-like_dom"/>
</dbReference>